<sequence length="344" mass="38996">MFALEADACAKEIRDGLERNVGYIDFPWNVMFVSWYIGGLHPILRAIVAYTCCKMPIRWIRRKFPPNPSQIKLRSYANSLLRVRQQPELINTMIDTGTKKYVLFISVNEYLSLLRGVSAFGTLDWQYPKETSIIKSEGQSESLNVHIVPSSIVQDRAFGNNSDKQQVTLNANESNEKHSFGNDQRSPSTNRENSALTGDALEKINTSRVSRLVRQGQVSELNGIPESRENSVSEVKINNQTQIEKGLQTDTLQIKSFGTKLVPSLNLDQNDSKSSDNDNENNHENPNHKEYSSSQTIRQHEIDPRQSTTFHEVPTLYVADINPSEEHGLTVDEERSKTKDDKNV</sequence>
<accession>X6P636</accession>
<feature type="region of interest" description="Disordered" evidence="1">
    <location>
        <begin position="263"/>
        <end position="299"/>
    </location>
</feature>
<dbReference type="Proteomes" id="UP000023152">
    <property type="component" value="Unassembled WGS sequence"/>
</dbReference>
<dbReference type="AlphaFoldDB" id="X6P636"/>
<feature type="compositionally biased region" description="Basic and acidic residues" evidence="1">
    <location>
        <begin position="324"/>
        <end position="344"/>
    </location>
</feature>
<organism evidence="2 3">
    <name type="scientific">Reticulomyxa filosa</name>
    <dbReference type="NCBI Taxonomy" id="46433"/>
    <lineage>
        <taxon>Eukaryota</taxon>
        <taxon>Sar</taxon>
        <taxon>Rhizaria</taxon>
        <taxon>Retaria</taxon>
        <taxon>Foraminifera</taxon>
        <taxon>Monothalamids</taxon>
        <taxon>Reticulomyxidae</taxon>
        <taxon>Reticulomyxa</taxon>
    </lineage>
</organism>
<evidence type="ECO:0000256" key="1">
    <source>
        <dbReference type="SAM" id="MobiDB-lite"/>
    </source>
</evidence>
<dbReference type="EMBL" id="ASPP01003698">
    <property type="protein sequence ID" value="ETO33077.1"/>
    <property type="molecule type" value="Genomic_DNA"/>
</dbReference>
<feature type="compositionally biased region" description="Basic and acidic residues" evidence="1">
    <location>
        <begin position="270"/>
        <end position="291"/>
    </location>
</feature>
<evidence type="ECO:0000313" key="3">
    <source>
        <dbReference type="Proteomes" id="UP000023152"/>
    </source>
</evidence>
<evidence type="ECO:0000313" key="2">
    <source>
        <dbReference type="EMBL" id="ETO33077.1"/>
    </source>
</evidence>
<comment type="caution">
    <text evidence="2">The sequence shown here is derived from an EMBL/GenBank/DDBJ whole genome shotgun (WGS) entry which is preliminary data.</text>
</comment>
<keyword evidence="3" id="KW-1185">Reference proteome</keyword>
<reference evidence="2 3" key="1">
    <citation type="journal article" date="2013" name="Curr. Biol.">
        <title>The Genome of the Foraminiferan Reticulomyxa filosa.</title>
        <authorList>
            <person name="Glockner G."/>
            <person name="Hulsmann N."/>
            <person name="Schleicher M."/>
            <person name="Noegel A.A."/>
            <person name="Eichinger L."/>
            <person name="Gallinger C."/>
            <person name="Pawlowski J."/>
            <person name="Sierra R."/>
            <person name="Euteneuer U."/>
            <person name="Pillet L."/>
            <person name="Moustafa A."/>
            <person name="Platzer M."/>
            <person name="Groth M."/>
            <person name="Szafranski K."/>
            <person name="Schliwa M."/>
        </authorList>
    </citation>
    <scope>NUCLEOTIDE SEQUENCE [LARGE SCALE GENOMIC DNA]</scope>
</reference>
<protein>
    <submittedName>
        <fullName evidence="2">Uncharacterized protein</fullName>
    </submittedName>
</protein>
<feature type="region of interest" description="Disordered" evidence="1">
    <location>
        <begin position="320"/>
        <end position="344"/>
    </location>
</feature>
<name>X6P636_RETFI</name>
<gene>
    <name evidence="2" type="ORF">RFI_04028</name>
</gene>
<proteinExistence type="predicted"/>
<feature type="region of interest" description="Disordered" evidence="1">
    <location>
        <begin position="170"/>
        <end position="202"/>
    </location>
</feature>
<feature type="compositionally biased region" description="Polar residues" evidence="1">
    <location>
        <begin position="181"/>
        <end position="196"/>
    </location>
</feature>